<dbReference type="InterPro" id="IPR029044">
    <property type="entry name" value="Nucleotide-diphossugar_trans"/>
</dbReference>
<reference evidence="2 3" key="1">
    <citation type="submission" date="2018-10" db="EMBL/GenBank/DDBJ databases">
        <title>Complete Genome Sequence and Transcriptomic Profiles of a Marine Bacterium, Pseudoalteromonas agarivorans Hao 2018.</title>
        <authorList>
            <person name="Hao L."/>
        </authorList>
    </citation>
    <scope>NUCLEOTIDE SEQUENCE [LARGE SCALE GENOMIC DNA]</scope>
    <source>
        <strain evidence="2 3">Hao 2018</strain>
    </source>
</reference>
<dbReference type="InterPro" id="IPR001173">
    <property type="entry name" value="Glyco_trans_2-like"/>
</dbReference>
<dbReference type="PANTHER" id="PTHR43179">
    <property type="entry name" value="RHAMNOSYLTRANSFERASE WBBL"/>
    <property type="match status" value="1"/>
</dbReference>
<sequence length="590" mass="66080">MRVLRKALIKTLKAFIGILPNRVVDRVKQNPKLVAAYRRNLHKSGLLYQLQTLDELKRSYADYINEHNGYLAEQIAHFGETCKTDCSLIVCVTDYNANSLLATLKSIKEQHAAFSNVVIYCSANNTVKINEFLSLHSALSFKVVTSLNAECLPPKVVNSPCFFVFAGDVLHPYLGFVLATELSSSSKLAYVDTDFLNEKSQQREFADFKPDWNPDLQLTNGYISSGIWVKSISDFSAAKLPLNTFMLSVFMCTRYISNPKVRVEHIPQVLLSRPSNLPKLSNAKKQLRALYAPFASIMESALPSVYLRWHLNTQPLVSIIIPTRNGLALVKGCIESILNKTTYSNYEILLIDNGSDDPECLKYFNQLSKHSKIKVLNYAGEFNYSAINNFAAKSATGEVLALVNNDIEVIEPDWLTNMVSHVMRDDIGCVGAKLLYSDNRIQHAGVVMGYGGGAGHGHKYFPSDHFGYMNRLIATQNYSAVTAACLLIKAKDFWAVDGLNAKKLAIAFNDVDLCLKVRELGKRNLYCAEAVLYHHESVSRGHEDTPEKVKRFNAELAYLQTTWADVIAADPAYNPNLTLKRENFAIKSFR</sequence>
<dbReference type="SUPFAM" id="SSF53448">
    <property type="entry name" value="Nucleotide-diphospho-sugar transferases"/>
    <property type="match status" value="1"/>
</dbReference>
<protein>
    <submittedName>
        <fullName evidence="2">Glycosyltransferase</fullName>
    </submittedName>
</protein>
<proteinExistence type="predicted"/>
<gene>
    <name evidence="2" type="ORF">D9T18_02260</name>
</gene>
<evidence type="ECO:0000259" key="1">
    <source>
        <dbReference type="Pfam" id="PF00535"/>
    </source>
</evidence>
<evidence type="ECO:0000313" key="3">
    <source>
        <dbReference type="Proteomes" id="UP000279995"/>
    </source>
</evidence>
<dbReference type="Gene3D" id="3.90.550.10">
    <property type="entry name" value="Spore Coat Polysaccharide Biosynthesis Protein SpsA, Chain A"/>
    <property type="match status" value="1"/>
</dbReference>
<evidence type="ECO:0000313" key="2">
    <source>
        <dbReference type="EMBL" id="AYM85601.1"/>
    </source>
</evidence>
<dbReference type="Pfam" id="PF00535">
    <property type="entry name" value="Glycos_transf_2"/>
    <property type="match status" value="1"/>
</dbReference>
<dbReference type="PANTHER" id="PTHR43179:SF7">
    <property type="entry name" value="RHAMNOSYLTRANSFERASE WBBL"/>
    <property type="match status" value="1"/>
</dbReference>
<accession>A0AAD0XAM8</accession>
<organism evidence="2 3">
    <name type="scientific">Pseudoalteromonas agarivorans</name>
    <dbReference type="NCBI Taxonomy" id="176102"/>
    <lineage>
        <taxon>Bacteria</taxon>
        <taxon>Pseudomonadati</taxon>
        <taxon>Pseudomonadota</taxon>
        <taxon>Gammaproteobacteria</taxon>
        <taxon>Alteromonadales</taxon>
        <taxon>Pseudoalteromonadaceae</taxon>
        <taxon>Pseudoalteromonas</taxon>
    </lineage>
</organism>
<name>A0AAD0XAM8_9GAMM</name>
<dbReference type="EMBL" id="CP033065">
    <property type="protein sequence ID" value="AYM85601.1"/>
    <property type="molecule type" value="Genomic_DNA"/>
</dbReference>
<feature type="domain" description="Glycosyltransferase 2-like" evidence="1">
    <location>
        <begin position="318"/>
        <end position="440"/>
    </location>
</feature>
<dbReference type="Proteomes" id="UP000279995">
    <property type="component" value="Chromosome I"/>
</dbReference>
<dbReference type="AlphaFoldDB" id="A0AAD0XAM8"/>